<dbReference type="CDD" id="cd02440">
    <property type="entry name" value="AdoMet_MTases"/>
    <property type="match status" value="1"/>
</dbReference>
<proteinExistence type="predicted"/>
<reference evidence="2 3" key="1">
    <citation type="submission" date="2019-11" db="EMBL/GenBank/DDBJ databases">
        <authorList>
            <person name="Criscuolo A."/>
        </authorList>
    </citation>
    <scope>NUCLEOTIDE SEQUENCE [LARGE SCALE GENOMIC DNA]</scope>
    <source>
        <strain evidence="2">CIP111667</strain>
    </source>
</reference>
<evidence type="ECO:0000313" key="2">
    <source>
        <dbReference type="EMBL" id="VZO36959.1"/>
    </source>
</evidence>
<comment type="caution">
    <text evidence="2">The sequence shown here is derived from an EMBL/GenBank/DDBJ whole genome shotgun (WGS) entry which is preliminary data.</text>
</comment>
<dbReference type="AlphaFoldDB" id="A0A7M4DIZ1"/>
<protein>
    <recommendedName>
        <fullName evidence="1">Methyltransferase domain-containing protein</fullName>
    </recommendedName>
</protein>
<accession>A0A7M4DIZ1</accession>
<dbReference type="Gene3D" id="3.40.50.150">
    <property type="entry name" value="Vaccinia Virus protein VP39"/>
    <property type="match status" value="1"/>
</dbReference>
<feature type="domain" description="Methyltransferase" evidence="1">
    <location>
        <begin position="115"/>
        <end position="208"/>
    </location>
</feature>
<organism evidence="2 3">
    <name type="scientific">Occultella aeris</name>
    <dbReference type="NCBI Taxonomy" id="2761496"/>
    <lineage>
        <taxon>Bacteria</taxon>
        <taxon>Bacillati</taxon>
        <taxon>Actinomycetota</taxon>
        <taxon>Actinomycetes</taxon>
        <taxon>Micrococcales</taxon>
        <taxon>Ruaniaceae</taxon>
        <taxon>Occultella</taxon>
    </lineage>
</organism>
<keyword evidence="3" id="KW-1185">Reference proteome</keyword>
<dbReference type="Proteomes" id="UP000419743">
    <property type="component" value="Unassembled WGS sequence"/>
</dbReference>
<dbReference type="EMBL" id="CACRYJ010000028">
    <property type="protein sequence ID" value="VZO36959.1"/>
    <property type="molecule type" value="Genomic_DNA"/>
</dbReference>
<dbReference type="InterPro" id="IPR041698">
    <property type="entry name" value="Methyltransf_25"/>
</dbReference>
<dbReference type="Pfam" id="PF13649">
    <property type="entry name" value="Methyltransf_25"/>
    <property type="match status" value="1"/>
</dbReference>
<name>A0A7M4DIZ1_9MICO</name>
<evidence type="ECO:0000313" key="3">
    <source>
        <dbReference type="Proteomes" id="UP000419743"/>
    </source>
</evidence>
<dbReference type="SUPFAM" id="SSF53335">
    <property type="entry name" value="S-adenosyl-L-methionine-dependent methyltransferases"/>
    <property type="match status" value="1"/>
</dbReference>
<evidence type="ECO:0000259" key="1">
    <source>
        <dbReference type="Pfam" id="PF13649"/>
    </source>
</evidence>
<dbReference type="InterPro" id="IPR029063">
    <property type="entry name" value="SAM-dependent_MTases_sf"/>
</dbReference>
<gene>
    <name evidence="2" type="ORF">HALOF300_02094</name>
</gene>
<sequence length="359" mass="38584">MARAARRVAVPMSGPGRSDRLLWRRTLFDEERPDVADSPHSDRVLKFSSAPSLEALPEAIDVAAATPPNPPQEIQQKFVGLSYEAAYSEAETFVKVVDQMATKHTGSGVADAKHIIDFGSGWGRISRFLLAKTEPTHIHALDVDPEMTTLVNVTLPGINAMTVDPFPPTVLGRGRFDLAVAFSVFSHLSGPAHEAWAKEFARVVRPGGVVAITVLDDQFMGQVAGARAAVEAGEADDFATSLATTFEDVDAARAGFDRGEIQFAGSGGGEVRTGDYYGWAAAPVEYVKRVWGSAGFSIVEWVPANVLFPQALVILVRGEDAVDGDAEPVRDHATSGAVPVTRRIRSQVGRVLRRLGLRK</sequence>